<keyword evidence="1" id="KW-0472">Membrane</keyword>
<keyword evidence="1" id="KW-0812">Transmembrane</keyword>
<keyword evidence="3" id="KW-1185">Reference proteome</keyword>
<dbReference type="AlphaFoldDB" id="A0A3R8S5C1"/>
<gene>
    <name evidence="2" type="ORF">D7D48_04740</name>
</gene>
<dbReference type="EMBL" id="RWJI01000001">
    <property type="protein sequence ID" value="RRQ52179.1"/>
    <property type="molecule type" value="Genomic_DNA"/>
</dbReference>
<keyword evidence="1" id="KW-1133">Transmembrane helix</keyword>
<accession>A0A3R8S5C1</accession>
<organism evidence="2 3">
    <name type="scientific">Sphingorhabdus wooponensis</name>
    <dbReference type="NCBI Taxonomy" id="940136"/>
    <lineage>
        <taxon>Bacteria</taxon>
        <taxon>Pseudomonadati</taxon>
        <taxon>Pseudomonadota</taxon>
        <taxon>Alphaproteobacteria</taxon>
        <taxon>Sphingomonadales</taxon>
        <taxon>Sphingomonadaceae</taxon>
        <taxon>Sphingorhabdus</taxon>
    </lineage>
</organism>
<comment type="caution">
    <text evidence="2">The sequence shown here is derived from an EMBL/GenBank/DDBJ whole genome shotgun (WGS) entry which is preliminary data.</text>
</comment>
<sequence length="186" mass="20961">MAATVFGVILGAFLKPLLDQWYERKKKTVKIMLDKPISLVTPHQDLKFQWQAHSFGELINSPIEIRNASGVTLRKFTIKFEAPAKPTEKNFGYFGITESDGCRIKDFQAENENWDLVIEHFERNGFIKANLLSDYARSISVHTMDDIELSVNIGGLNSKTEMFLRMLCISAVSTFAIAATLTLIGN</sequence>
<evidence type="ECO:0000256" key="1">
    <source>
        <dbReference type="SAM" id="Phobius"/>
    </source>
</evidence>
<dbReference type="Proteomes" id="UP000268553">
    <property type="component" value="Unassembled WGS sequence"/>
</dbReference>
<proteinExistence type="predicted"/>
<reference evidence="2 3" key="1">
    <citation type="submission" date="2018-12" db="EMBL/GenBank/DDBJ databases">
        <authorList>
            <person name="Kim S.-J."/>
            <person name="Jung G.-Y."/>
        </authorList>
    </citation>
    <scope>NUCLEOTIDE SEQUENCE [LARGE SCALE GENOMIC DNA]</scope>
    <source>
        <strain evidence="2 3">03SU3-P</strain>
    </source>
</reference>
<evidence type="ECO:0000313" key="3">
    <source>
        <dbReference type="Proteomes" id="UP000268553"/>
    </source>
</evidence>
<evidence type="ECO:0000313" key="2">
    <source>
        <dbReference type="EMBL" id="RRQ52179.1"/>
    </source>
</evidence>
<feature type="transmembrane region" description="Helical" evidence="1">
    <location>
        <begin position="162"/>
        <end position="184"/>
    </location>
</feature>
<protein>
    <submittedName>
        <fullName evidence="2">Uncharacterized protein</fullName>
    </submittedName>
</protein>
<name>A0A3R8S5C1_9SPHN</name>